<feature type="domain" description="EGF-like" evidence="10">
    <location>
        <begin position="234"/>
        <end position="272"/>
    </location>
</feature>
<evidence type="ECO:0000259" key="10">
    <source>
        <dbReference type="PROSITE" id="PS50026"/>
    </source>
</evidence>
<dbReference type="FunFam" id="2.10.25.10:FF:000131">
    <property type="entry name" value="Fibrillin 2"/>
    <property type="match status" value="1"/>
</dbReference>
<dbReference type="Gene3D" id="2.10.25.10">
    <property type="entry name" value="Laminin"/>
    <property type="match status" value="4"/>
</dbReference>
<dbReference type="FunFam" id="2.10.25.10:FF:000038">
    <property type="entry name" value="Fibrillin 2"/>
    <property type="match status" value="1"/>
</dbReference>
<organism evidence="12 13">
    <name type="scientific">Neolamprologus brichardi</name>
    <name type="common">Fairy cichlid</name>
    <name type="synonym">Lamprologus brichardi</name>
    <dbReference type="NCBI Taxonomy" id="32507"/>
    <lineage>
        <taxon>Eukaryota</taxon>
        <taxon>Metazoa</taxon>
        <taxon>Chordata</taxon>
        <taxon>Craniata</taxon>
        <taxon>Vertebrata</taxon>
        <taxon>Euteleostomi</taxon>
        <taxon>Actinopterygii</taxon>
        <taxon>Neopterygii</taxon>
        <taxon>Teleostei</taxon>
        <taxon>Neoteleostei</taxon>
        <taxon>Acanthomorphata</taxon>
        <taxon>Ovalentaria</taxon>
        <taxon>Cichlomorphae</taxon>
        <taxon>Cichliformes</taxon>
        <taxon>Cichlidae</taxon>
        <taxon>African cichlids</taxon>
        <taxon>Pseudocrenilabrinae</taxon>
        <taxon>Lamprologini</taxon>
        <taxon>Neolamprologus</taxon>
    </lineage>
</organism>
<dbReference type="SUPFAM" id="SSF57196">
    <property type="entry name" value="EGF/Laminin"/>
    <property type="match status" value="1"/>
</dbReference>
<dbReference type="FunFam" id="2.10.25.10:FF:000003">
    <property type="entry name" value="fibrillin-1 isoform X1"/>
    <property type="match status" value="1"/>
</dbReference>
<feature type="domain" description="EGF-like" evidence="10">
    <location>
        <begin position="80"/>
        <end position="120"/>
    </location>
</feature>
<keyword evidence="7" id="KW-1015">Disulfide bond</keyword>
<dbReference type="Proteomes" id="UP000261580">
    <property type="component" value="Unassembled WGS sequence"/>
</dbReference>
<dbReference type="PROSITE" id="PS50026">
    <property type="entry name" value="EGF_3"/>
    <property type="match status" value="3"/>
</dbReference>
<reference evidence="12" key="2">
    <citation type="submission" date="2025-09" db="UniProtKB">
        <authorList>
            <consortium name="Ensembl"/>
        </authorList>
    </citation>
    <scope>IDENTIFICATION</scope>
</reference>
<sequence>RLFNNEPKTNGQCLNAPGGYRCECEMGFTPTEDSKACQDIDECNFQNICVFGTCQNLPGMFRCVCDDGYELDRSGGNCTDINECADPVNCINGLCVNTPGSYLCNCPPDFELNPTGVGCVGESRSCNTRVGNCFLDVLARGDGGISCSAEIGVGVTRASCCCSEGVAWGNPCELCPLLNSSTHRPTRFIYLQRLSPNANLHVSLSRLQPTIRRCVREEKDSDPTPSLSSWRVRHIDECNSGDNLCQRNANCINIPGSYRCECSQGFKLSPSGACLGESTLCDRLTERSCKASRETRNGFIQLLYM</sequence>
<evidence type="ECO:0000256" key="6">
    <source>
        <dbReference type="ARBA" id="ARBA00022737"/>
    </source>
</evidence>
<dbReference type="Gene3D" id="3.90.290.10">
    <property type="entry name" value="TGF-beta binding (TB) domain"/>
    <property type="match status" value="1"/>
</dbReference>
<dbReference type="InterPro" id="IPR036773">
    <property type="entry name" value="TB_dom_sf"/>
</dbReference>
<proteinExistence type="predicted"/>
<dbReference type="Bgee" id="ENSNBRG00000015836">
    <property type="expression patterns" value="Expressed in zone of skin and 6 other cell types or tissues"/>
</dbReference>
<dbReference type="InterPro" id="IPR001881">
    <property type="entry name" value="EGF-like_Ca-bd_dom"/>
</dbReference>
<evidence type="ECO:0000256" key="2">
    <source>
        <dbReference type="ARBA" id="ARBA00022525"/>
    </source>
</evidence>
<dbReference type="GeneTree" id="ENSGT00950000183158"/>
<comment type="subcellular location">
    <subcellularLocation>
        <location evidence="1">Secreted</location>
        <location evidence="1">Extracellular space</location>
        <location evidence="1">Extracellular matrix</location>
    </subcellularLocation>
</comment>
<reference evidence="12" key="1">
    <citation type="submission" date="2025-08" db="UniProtKB">
        <authorList>
            <consortium name="Ensembl"/>
        </authorList>
    </citation>
    <scope>IDENTIFICATION</scope>
</reference>
<dbReference type="Pfam" id="PF12662">
    <property type="entry name" value="cEGF"/>
    <property type="match status" value="1"/>
</dbReference>
<dbReference type="InterPro" id="IPR026823">
    <property type="entry name" value="cEGF"/>
</dbReference>
<dbReference type="SMART" id="SM00181">
    <property type="entry name" value="EGF"/>
    <property type="match status" value="4"/>
</dbReference>
<accession>A0A3Q4HC45</accession>
<dbReference type="AlphaFoldDB" id="A0A3Q4HC45"/>
<dbReference type="Pfam" id="PF00683">
    <property type="entry name" value="TB"/>
    <property type="match status" value="1"/>
</dbReference>
<evidence type="ECO:0000256" key="5">
    <source>
        <dbReference type="ARBA" id="ARBA00022729"/>
    </source>
</evidence>
<evidence type="ECO:0000256" key="7">
    <source>
        <dbReference type="ARBA" id="ARBA00023157"/>
    </source>
</evidence>
<dbReference type="InterPro" id="IPR018097">
    <property type="entry name" value="EGF_Ca-bd_CS"/>
</dbReference>
<dbReference type="InterPro" id="IPR052080">
    <property type="entry name" value="vWF_C/EGF_Fibrillin"/>
</dbReference>
<evidence type="ECO:0000313" key="13">
    <source>
        <dbReference type="Proteomes" id="UP000261580"/>
    </source>
</evidence>
<feature type="domain" description="TB" evidence="11">
    <location>
        <begin position="131"/>
        <end position="180"/>
    </location>
</feature>
<keyword evidence="5" id="KW-0732">Signal</keyword>
<dbReference type="Ensembl" id="ENSNBRT00000021286.1">
    <property type="protein sequence ID" value="ENSNBRP00000020725.1"/>
    <property type="gene ID" value="ENSNBRG00000015836.1"/>
</dbReference>
<protein>
    <submittedName>
        <fullName evidence="12">Uncharacterized protein</fullName>
    </submittedName>
</protein>
<evidence type="ECO:0000256" key="8">
    <source>
        <dbReference type="ARBA" id="ARBA00023180"/>
    </source>
</evidence>
<dbReference type="SUPFAM" id="SSF57184">
    <property type="entry name" value="Growth factor receptor domain"/>
    <property type="match status" value="1"/>
</dbReference>
<dbReference type="GO" id="GO:0005509">
    <property type="term" value="F:calcium ion binding"/>
    <property type="evidence" value="ECO:0007669"/>
    <property type="project" value="InterPro"/>
</dbReference>
<evidence type="ECO:0000256" key="1">
    <source>
        <dbReference type="ARBA" id="ARBA00004498"/>
    </source>
</evidence>
<dbReference type="SMART" id="SM00179">
    <property type="entry name" value="EGF_CA"/>
    <property type="match status" value="4"/>
</dbReference>
<dbReference type="PANTHER" id="PTHR47333">
    <property type="entry name" value="VON WILLEBRAND FACTOR C AND EGF DOMAIN-CONTAINING PROTEIN"/>
    <property type="match status" value="1"/>
</dbReference>
<evidence type="ECO:0000256" key="9">
    <source>
        <dbReference type="PROSITE-ProRule" id="PRU00076"/>
    </source>
</evidence>
<keyword evidence="4 9" id="KW-0245">EGF-like domain</keyword>
<dbReference type="PROSITE" id="PS01187">
    <property type="entry name" value="EGF_CA"/>
    <property type="match status" value="1"/>
</dbReference>
<keyword evidence="8" id="KW-0325">Glycoprotein</keyword>
<dbReference type="GO" id="GO:0030855">
    <property type="term" value="P:epithelial cell differentiation"/>
    <property type="evidence" value="ECO:0007669"/>
    <property type="project" value="UniProtKB-ARBA"/>
</dbReference>
<keyword evidence="3" id="KW-0272">Extracellular matrix</keyword>
<feature type="domain" description="EGF-like" evidence="10">
    <location>
        <begin position="39"/>
        <end position="75"/>
    </location>
</feature>
<dbReference type="CDD" id="cd00054">
    <property type="entry name" value="EGF_CA"/>
    <property type="match status" value="3"/>
</dbReference>
<dbReference type="InterPro" id="IPR000152">
    <property type="entry name" value="EGF-type_Asp/Asn_hydroxyl_site"/>
</dbReference>
<dbReference type="InterPro" id="IPR017878">
    <property type="entry name" value="TB_dom"/>
</dbReference>
<keyword evidence="2" id="KW-0964">Secreted</keyword>
<comment type="caution">
    <text evidence="9">Lacks conserved residue(s) required for the propagation of feature annotation.</text>
</comment>
<dbReference type="SUPFAM" id="SSF57581">
    <property type="entry name" value="TB module/8-cys domain"/>
    <property type="match status" value="1"/>
</dbReference>
<dbReference type="InterPro" id="IPR000742">
    <property type="entry name" value="EGF"/>
</dbReference>
<evidence type="ECO:0000259" key="11">
    <source>
        <dbReference type="PROSITE" id="PS51364"/>
    </source>
</evidence>
<dbReference type="FunFam" id="2.10.25.10:FF:000071">
    <property type="entry name" value="Fibrillin 2"/>
    <property type="match status" value="1"/>
</dbReference>
<evidence type="ECO:0000313" key="12">
    <source>
        <dbReference type="Ensembl" id="ENSNBRP00000020725.1"/>
    </source>
</evidence>
<dbReference type="PROSITE" id="PS51364">
    <property type="entry name" value="TB"/>
    <property type="match status" value="1"/>
</dbReference>
<evidence type="ECO:0000256" key="4">
    <source>
        <dbReference type="ARBA" id="ARBA00022536"/>
    </source>
</evidence>
<evidence type="ECO:0000256" key="3">
    <source>
        <dbReference type="ARBA" id="ARBA00022530"/>
    </source>
</evidence>
<keyword evidence="13" id="KW-1185">Reference proteome</keyword>
<dbReference type="InterPro" id="IPR049883">
    <property type="entry name" value="NOTCH1_EGF-like"/>
</dbReference>
<dbReference type="PANTHER" id="PTHR47333:SF4">
    <property type="entry name" value="EGF-LIKE DOMAIN-CONTAINING PROTEIN"/>
    <property type="match status" value="1"/>
</dbReference>
<name>A0A3Q4HC45_NEOBR</name>
<keyword evidence="6" id="KW-0677">Repeat</keyword>
<dbReference type="PROSITE" id="PS00010">
    <property type="entry name" value="ASX_HYDROXYL"/>
    <property type="match status" value="3"/>
</dbReference>
<dbReference type="InterPro" id="IPR009030">
    <property type="entry name" value="Growth_fac_rcpt_cys_sf"/>
</dbReference>
<dbReference type="Pfam" id="PF07645">
    <property type="entry name" value="EGF_CA"/>
    <property type="match status" value="2"/>
</dbReference>